<proteinExistence type="predicted"/>
<dbReference type="GO" id="GO:0003756">
    <property type="term" value="F:protein disulfide isomerase activity"/>
    <property type="evidence" value="ECO:0007669"/>
    <property type="project" value="TreeGrafter"/>
</dbReference>
<name>A0A3P7DNK5_SCHSO</name>
<keyword evidence="3" id="KW-1185">Reference proteome</keyword>
<dbReference type="InterPro" id="IPR013766">
    <property type="entry name" value="Thioredoxin_domain"/>
</dbReference>
<dbReference type="Proteomes" id="UP000275846">
    <property type="component" value="Unassembled WGS sequence"/>
</dbReference>
<organism evidence="2 3">
    <name type="scientific">Schistocephalus solidus</name>
    <name type="common">Tapeworm</name>
    <dbReference type="NCBI Taxonomy" id="70667"/>
    <lineage>
        <taxon>Eukaryota</taxon>
        <taxon>Metazoa</taxon>
        <taxon>Spiralia</taxon>
        <taxon>Lophotrochozoa</taxon>
        <taxon>Platyhelminthes</taxon>
        <taxon>Cestoda</taxon>
        <taxon>Eucestoda</taxon>
        <taxon>Diphyllobothriidea</taxon>
        <taxon>Diphyllobothriidae</taxon>
        <taxon>Schistocephalus</taxon>
    </lineage>
</organism>
<dbReference type="OrthoDB" id="59470at2759"/>
<dbReference type="InterPro" id="IPR036249">
    <property type="entry name" value="Thioredoxin-like_sf"/>
</dbReference>
<dbReference type="EMBL" id="UYSU01045717">
    <property type="protein sequence ID" value="VDM05309.1"/>
    <property type="molecule type" value="Genomic_DNA"/>
</dbReference>
<dbReference type="GO" id="GO:0016971">
    <property type="term" value="F:flavin-dependent sulfhydryl oxidase activity"/>
    <property type="evidence" value="ECO:0007669"/>
    <property type="project" value="InterPro"/>
</dbReference>
<dbReference type="Gene3D" id="3.40.30.10">
    <property type="entry name" value="Glutaredoxin"/>
    <property type="match status" value="1"/>
</dbReference>
<dbReference type="GO" id="GO:0005615">
    <property type="term" value="C:extracellular space"/>
    <property type="evidence" value="ECO:0007669"/>
    <property type="project" value="TreeGrafter"/>
</dbReference>
<dbReference type="Pfam" id="PF00085">
    <property type="entry name" value="Thioredoxin"/>
    <property type="match status" value="1"/>
</dbReference>
<dbReference type="SUPFAM" id="SSF52833">
    <property type="entry name" value="Thioredoxin-like"/>
    <property type="match status" value="1"/>
</dbReference>
<dbReference type="GO" id="GO:0000139">
    <property type="term" value="C:Golgi membrane"/>
    <property type="evidence" value="ECO:0007669"/>
    <property type="project" value="TreeGrafter"/>
</dbReference>
<accession>A0A3P7DNK5</accession>
<dbReference type="PANTHER" id="PTHR22897">
    <property type="entry name" value="QUIESCIN Q6-RELATED SULFHYDRYL OXIDASE"/>
    <property type="match status" value="1"/>
</dbReference>
<protein>
    <recommendedName>
        <fullName evidence="1">Thioredoxin domain-containing protein</fullName>
    </recommendedName>
</protein>
<dbReference type="PROSITE" id="PS00194">
    <property type="entry name" value="THIOREDOXIN_1"/>
    <property type="match status" value="1"/>
</dbReference>
<evidence type="ECO:0000313" key="2">
    <source>
        <dbReference type="EMBL" id="VDM05309.1"/>
    </source>
</evidence>
<dbReference type="AlphaFoldDB" id="A0A3P7DNK5"/>
<dbReference type="STRING" id="70667.A0A3P7DNK5"/>
<dbReference type="InterPro" id="IPR017937">
    <property type="entry name" value="Thioredoxin_CS"/>
</dbReference>
<dbReference type="InterPro" id="IPR039798">
    <property type="entry name" value="Sulfhydryl_oxidase"/>
</dbReference>
<dbReference type="PANTHER" id="PTHR22897:SF8">
    <property type="entry name" value="SULFHYDRYL OXIDASE"/>
    <property type="match status" value="1"/>
</dbReference>
<evidence type="ECO:0000259" key="1">
    <source>
        <dbReference type="Pfam" id="PF00085"/>
    </source>
</evidence>
<reference evidence="2 3" key="1">
    <citation type="submission" date="2018-11" db="EMBL/GenBank/DDBJ databases">
        <authorList>
            <consortium name="Pathogen Informatics"/>
        </authorList>
    </citation>
    <scope>NUCLEOTIDE SEQUENCE [LARGE SCALE GENOMIC DNA]</scope>
    <source>
        <strain evidence="2 3">NST_G2</strain>
    </source>
</reference>
<evidence type="ECO:0000313" key="3">
    <source>
        <dbReference type="Proteomes" id="UP000275846"/>
    </source>
</evidence>
<sequence length="161" mass="18218">MFYFVTLAVMGLPLSRFVLYEFFIIALTCAIGDALYENDGTIHVLDHSNFTEFISKQPTLVQFYLSNCGACQKYVVTFKNLSNAVKDWRWAVKLAVIDCASEENNRLVRTYNVSYFPQFLVCPTNCYVLAALLPCQQQSRLAPSGPAGAHFQTAHFHNFLP</sequence>
<feature type="domain" description="Thioredoxin" evidence="1">
    <location>
        <begin position="43"/>
        <end position="124"/>
    </location>
</feature>
<dbReference type="GO" id="GO:0006457">
    <property type="term" value="P:protein folding"/>
    <property type="evidence" value="ECO:0007669"/>
    <property type="project" value="TreeGrafter"/>
</dbReference>
<gene>
    <name evidence="2" type="ORF">SSLN_LOCUS18923</name>
</gene>